<organism evidence="1 2">
    <name type="scientific">Liparis tanakae</name>
    <name type="common">Tanaka's snailfish</name>
    <dbReference type="NCBI Taxonomy" id="230148"/>
    <lineage>
        <taxon>Eukaryota</taxon>
        <taxon>Metazoa</taxon>
        <taxon>Chordata</taxon>
        <taxon>Craniata</taxon>
        <taxon>Vertebrata</taxon>
        <taxon>Euteleostomi</taxon>
        <taxon>Actinopterygii</taxon>
        <taxon>Neopterygii</taxon>
        <taxon>Teleostei</taxon>
        <taxon>Neoteleostei</taxon>
        <taxon>Acanthomorphata</taxon>
        <taxon>Eupercaria</taxon>
        <taxon>Perciformes</taxon>
        <taxon>Cottioidei</taxon>
        <taxon>Cottales</taxon>
        <taxon>Liparidae</taxon>
        <taxon>Liparis</taxon>
    </lineage>
</organism>
<keyword evidence="2" id="KW-1185">Reference proteome</keyword>
<sequence>MSLRRLESIIQPDWPALLEGMILACPAPYITVAQGHLPSDAPQASEHGLGDLAMCPASIIHNQSTPVPLQHYATVSIIVTNTSIKCFMVSSYDTVGSSALRGKLIAGGLAISTAHQSTTTHYM</sequence>
<evidence type="ECO:0000313" key="1">
    <source>
        <dbReference type="EMBL" id="TNN89062.1"/>
    </source>
</evidence>
<reference evidence="1 2" key="1">
    <citation type="submission" date="2019-03" db="EMBL/GenBank/DDBJ databases">
        <title>First draft genome of Liparis tanakae, snailfish: a comprehensive survey of snailfish specific genes.</title>
        <authorList>
            <person name="Kim W."/>
            <person name="Song I."/>
            <person name="Jeong J.-H."/>
            <person name="Kim D."/>
            <person name="Kim S."/>
            <person name="Ryu S."/>
            <person name="Song J.Y."/>
            <person name="Lee S.K."/>
        </authorList>
    </citation>
    <scope>NUCLEOTIDE SEQUENCE [LARGE SCALE GENOMIC DNA]</scope>
    <source>
        <tissue evidence="1">Muscle</tissue>
    </source>
</reference>
<dbReference type="EMBL" id="SRLO01000002">
    <property type="protein sequence ID" value="TNN89062.1"/>
    <property type="molecule type" value="Genomic_DNA"/>
</dbReference>
<gene>
    <name evidence="1" type="ORF">EYF80_000350</name>
</gene>
<name>A0A4Z2JII2_9TELE</name>
<protein>
    <submittedName>
        <fullName evidence="1">Uncharacterized protein</fullName>
    </submittedName>
</protein>
<evidence type="ECO:0000313" key="2">
    <source>
        <dbReference type="Proteomes" id="UP000314294"/>
    </source>
</evidence>
<comment type="caution">
    <text evidence="1">The sequence shown here is derived from an EMBL/GenBank/DDBJ whole genome shotgun (WGS) entry which is preliminary data.</text>
</comment>
<accession>A0A4Z2JII2</accession>
<proteinExistence type="predicted"/>
<dbReference type="Proteomes" id="UP000314294">
    <property type="component" value="Unassembled WGS sequence"/>
</dbReference>
<dbReference type="AlphaFoldDB" id="A0A4Z2JII2"/>